<protein>
    <submittedName>
        <fullName evidence="2">Uncharacterized protein</fullName>
    </submittedName>
</protein>
<sequence length="266" mass="31323">FSFYVQAWWRSDLNQFARRYKSYLISNLPPDIIDILRLSDYLKYNEPPEIHNIIAKCRNITNKQINIFAKNKYIKGLYVKRKLQDELTTFHSSESTLAKNLKEASIKSVSKLIMTLSELLKNIKTLENLLKKLLENKKILKDDIKANYKAEDNKLTFKIKESHKIIEKYFHNPTNDLLQKYDVLLNEVNKLSDIDLINQKNHHKSICENIESIVGYIKKLSINKGDSFDEKKLENYIHKIDEKLSHSKDLQPSVKLSDIYKLISYT</sequence>
<organism evidence="2">
    <name type="scientific">marine sediment metagenome</name>
    <dbReference type="NCBI Taxonomy" id="412755"/>
    <lineage>
        <taxon>unclassified sequences</taxon>
        <taxon>metagenomes</taxon>
        <taxon>ecological metagenomes</taxon>
    </lineage>
</organism>
<accession>X0UTL2</accession>
<name>X0UTL2_9ZZZZ</name>
<dbReference type="AlphaFoldDB" id="X0UTL2"/>
<feature type="non-terminal residue" evidence="2">
    <location>
        <position position="1"/>
    </location>
</feature>
<proteinExistence type="predicted"/>
<feature type="coiled-coil region" evidence="1">
    <location>
        <begin position="109"/>
        <end position="143"/>
    </location>
</feature>
<reference evidence="2" key="1">
    <citation type="journal article" date="2014" name="Front. Microbiol.">
        <title>High frequency of phylogenetically diverse reductive dehalogenase-homologous genes in deep subseafloor sedimentary metagenomes.</title>
        <authorList>
            <person name="Kawai M."/>
            <person name="Futagami T."/>
            <person name="Toyoda A."/>
            <person name="Takaki Y."/>
            <person name="Nishi S."/>
            <person name="Hori S."/>
            <person name="Arai W."/>
            <person name="Tsubouchi T."/>
            <person name="Morono Y."/>
            <person name="Uchiyama I."/>
            <person name="Ito T."/>
            <person name="Fujiyama A."/>
            <person name="Inagaki F."/>
            <person name="Takami H."/>
        </authorList>
    </citation>
    <scope>NUCLEOTIDE SEQUENCE</scope>
    <source>
        <strain evidence="2">Expedition CK06-06</strain>
    </source>
</reference>
<keyword evidence="1" id="KW-0175">Coiled coil</keyword>
<dbReference type="EMBL" id="BARS01027186">
    <property type="protein sequence ID" value="GAG09060.1"/>
    <property type="molecule type" value="Genomic_DNA"/>
</dbReference>
<feature type="non-terminal residue" evidence="2">
    <location>
        <position position="266"/>
    </location>
</feature>
<evidence type="ECO:0000313" key="2">
    <source>
        <dbReference type="EMBL" id="GAG09060.1"/>
    </source>
</evidence>
<evidence type="ECO:0000256" key="1">
    <source>
        <dbReference type="SAM" id="Coils"/>
    </source>
</evidence>
<gene>
    <name evidence="2" type="ORF">S01H1_42726</name>
</gene>
<comment type="caution">
    <text evidence="2">The sequence shown here is derived from an EMBL/GenBank/DDBJ whole genome shotgun (WGS) entry which is preliminary data.</text>
</comment>